<name>A0A1B5KRF7_USTVR</name>
<feature type="compositionally biased region" description="Low complexity" evidence="2">
    <location>
        <begin position="97"/>
        <end position="142"/>
    </location>
</feature>
<dbReference type="PROSITE" id="PS52045">
    <property type="entry name" value="NEPROSIN_PEP_CD"/>
    <property type="match status" value="1"/>
</dbReference>
<sequence>MPVVKTTVTDKGQVLDWVPVGAQAAKIASPPPASVMRRAPSSRDAALVHAIKPKDPGPAGTVPILRAGGPTRPMKRPPPHGKPLKDKGEGEGKKTASKSAKPAKPTQTKKTTGSATSSQAAAVPTTSSSSSSSSSSAGNTTSPDARDLNALGARDTYSGQHWWASTGQPVDNHGGTATYNMFKAFVQSPLDFSLLQVAVLRSDAPNKSQTIEAGWINYPIQVADPHLFIFYTTNGYEKYGDNLCGWNRDVAGWVQYDQYIYPGVAFGPLSSVGGSMYEADIGFYYFQGNWWMSTLGRWIGYYPGSLFSQGGVDPTLTLSHHSNQINFYGEVYNSEVDLTTTDMGSGVFPESGFGRAAYMRKMYYYDLNNVAHPPKNPKPSDGVHDVEAIRKLRGAITRRQPRGSLSARKGSTPAGTPRPTTKREPSSHGNHPLGTTALMPPRDGPHAMTSTTPSKFVFVPRWEATGVMRSRRSLDKEAAAAAAAAAAGGGRAKQPEMQTTMSRQVVHKSQLDMKQKLSDAVDTARAAELALRELLGSWRAAKQHIETSSMPFDFDPLALDFPALTLQCLHPPPTLFSSTQNPTSTSWAIQPPGQREFRALQVFFKETFGAWTASCAAAATAAAAQDVKLAYPPASSNLQKDAREAAQKKEDKVADSLETLVEEHLHSAFAVWDALPAQRQQELWILELARGVGRKLKEVERLKDQQHRLKQENANLKMQVDQLNRLQQPREWGRLLPCAMPNDRDGASWGAYERGARDARDARGGQSITGLLDTEDGHVDIATLATKCIERWKNVITSTRVTASGMAAQRPLDRPAPAPSDLNSLVEPQPQATPRGGDMQPKPANQPDQANGKEASSSSVASGSRPVSEHAGPSAGVTGPPSVEEETSDQDADADADAEMEDDDSFAVVNAPPPKQPLQRQGAAALDVRRTTQGLAQQQLSPPEMQFMMQNGSASPAGRSVMVMAKAMPSLNLALQGGDATATAMQQVGGDALYMDGGL</sequence>
<dbReference type="Pfam" id="PF03080">
    <property type="entry name" value="Neprosin"/>
    <property type="match status" value="1"/>
</dbReference>
<protein>
    <recommendedName>
        <fullName evidence="3">Neprosin PEP catalytic domain-containing protein</fullName>
    </recommendedName>
</protein>
<reference evidence="5" key="1">
    <citation type="journal article" date="2016" name="Genome Announc.">
        <title>Genome sequence of Ustilaginoidea virens IPU010, a rice pathogenic fungus causing false smut.</title>
        <authorList>
            <person name="Kumagai T."/>
            <person name="Ishii T."/>
            <person name="Terai G."/>
            <person name="Umemura M."/>
            <person name="Machida M."/>
            <person name="Asai K."/>
        </authorList>
    </citation>
    <scope>NUCLEOTIDE SEQUENCE [LARGE SCALE GENOMIC DNA]</scope>
    <source>
        <strain evidence="5">IPU010</strain>
    </source>
</reference>
<feature type="compositionally biased region" description="Basic and acidic residues" evidence="2">
    <location>
        <begin position="83"/>
        <end position="94"/>
    </location>
</feature>
<feature type="region of interest" description="Disordered" evidence="2">
    <location>
        <begin position="393"/>
        <end position="452"/>
    </location>
</feature>
<accession>A0A1B5KRF7</accession>
<evidence type="ECO:0000256" key="1">
    <source>
        <dbReference type="SAM" id="Coils"/>
    </source>
</evidence>
<dbReference type="PANTHER" id="PTHR31589">
    <property type="entry name" value="PROTEIN, PUTATIVE (DUF239)-RELATED-RELATED"/>
    <property type="match status" value="1"/>
</dbReference>
<feature type="compositionally biased region" description="Low complexity" evidence="2">
    <location>
        <begin position="855"/>
        <end position="866"/>
    </location>
</feature>
<dbReference type="AlphaFoldDB" id="A0A1B5KRF7"/>
<evidence type="ECO:0000313" key="5">
    <source>
        <dbReference type="Proteomes" id="UP000054053"/>
    </source>
</evidence>
<feature type="region of interest" description="Disordered" evidence="2">
    <location>
        <begin position="50"/>
        <end position="148"/>
    </location>
</feature>
<dbReference type="Proteomes" id="UP000054053">
    <property type="component" value="Unassembled WGS sequence"/>
</dbReference>
<feature type="domain" description="Neprosin PEP catalytic" evidence="3">
    <location>
        <begin position="153"/>
        <end position="417"/>
    </location>
</feature>
<comment type="caution">
    <text evidence="4">The sequence shown here is derived from an EMBL/GenBank/DDBJ whole genome shotgun (WGS) entry which is preliminary data.</text>
</comment>
<evidence type="ECO:0000313" key="4">
    <source>
        <dbReference type="EMBL" id="GAO13333.1"/>
    </source>
</evidence>
<dbReference type="PANTHER" id="PTHR31589:SF110">
    <property type="entry name" value="PROTEIN, PUTATIVE (DUF239)-RELATED"/>
    <property type="match status" value="1"/>
</dbReference>
<evidence type="ECO:0000256" key="2">
    <source>
        <dbReference type="SAM" id="MobiDB-lite"/>
    </source>
</evidence>
<organism evidence="4 5">
    <name type="scientific">Ustilaginoidea virens</name>
    <name type="common">Rice false smut fungus</name>
    <name type="synonym">Villosiclava virens</name>
    <dbReference type="NCBI Taxonomy" id="1159556"/>
    <lineage>
        <taxon>Eukaryota</taxon>
        <taxon>Fungi</taxon>
        <taxon>Dikarya</taxon>
        <taxon>Ascomycota</taxon>
        <taxon>Pezizomycotina</taxon>
        <taxon>Sordariomycetes</taxon>
        <taxon>Hypocreomycetidae</taxon>
        <taxon>Hypocreales</taxon>
        <taxon>Clavicipitaceae</taxon>
        <taxon>Ustilaginoidea</taxon>
    </lineage>
</organism>
<keyword evidence="1" id="KW-0175">Coiled coil</keyword>
<feature type="coiled-coil region" evidence="1">
    <location>
        <begin position="692"/>
        <end position="726"/>
    </location>
</feature>
<proteinExistence type="predicted"/>
<dbReference type="InterPro" id="IPR053168">
    <property type="entry name" value="Glutamic_endopeptidase"/>
</dbReference>
<dbReference type="EMBL" id="BBTG02000005">
    <property type="protein sequence ID" value="GAO13333.1"/>
    <property type="molecule type" value="Genomic_DNA"/>
</dbReference>
<feature type="compositionally biased region" description="Acidic residues" evidence="2">
    <location>
        <begin position="883"/>
        <end position="905"/>
    </location>
</feature>
<evidence type="ECO:0000259" key="3">
    <source>
        <dbReference type="PROSITE" id="PS52045"/>
    </source>
</evidence>
<feature type="region of interest" description="Disordered" evidence="2">
    <location>
        <begin position="806"/>
        <end position="921"/>
    </location>
</feature>
<gene>
    <name evidence="4" type="ORF">UVI_02013460</name>
</gene>
<dbReference type="InterPro" id="IPR004314">
    <property type="entry name" value="Neprosin"/>
</dbReference>